<dbReference type="eggNOG" id="COG2337">
    <property type="taxonomic scope" value="Bacteria"/>
</dbReference>
<dbReference type="InterPro" id="IPR011067">
    <property type="entry name" value="Plasmid_toxin/cell-grow_inhib"/>
</dbReference>
<keyword evidence="2" id="KW-1185">Reference proteome</keyword>
<dbReference type="GO" id="GO:0003677">
    <property type="term" value="F:DNA binding"/>
    <property type="evidence" value="ECO:0007669"/>
    <property type="project" value="InterPro"/>
</dbReference>
<reference evidence="1 2" key="1">
    <citation type="submission" date="2012-06" db="EMBL/GenBank/DDBJ databases">
        <title>Complete sequence of Thiocystis violascens DSM 198.</title>
        <authorList>
            <consortium name="US DOE Joint Genome Institute"/>
            <person name="Lucas S."/>
            <person name="Han J."/>
            <person name="Lapidus A."/>
            <person name="Cheng J.-F."/>
            <person name="Goodwin L."/>
            <person name="Pitluck S."/>
            <person name="Peters L."/>
            <person name="Ovchinnikova G."/>
            <person name="Teshima H."/>
            <person name="Detter J.C."/>
            <person name="Han C."/>
            <person name="Tapia R."/>
            <person name="Land M."/>
            <person name="Hauser L."/>
            <person name="Kyrpides N."/>
            <person name="Ivanova N."/>
            <person name="Pagani I."/>
            <person name="Vogl K."/>
            <person name="Liu Z."/>
            <person name="Frigaard N.-U."/>
            <person name="Bryant D."/>
            <person name="Woyke T."/>
        </authorList>
    </citation>
    <scope>NUCLEOTIDE SEQUENCE [LARGE SCALE GENOMIC DNA]</scope>
    <source>
        <strain evidence="2">ATCC 17096 / DSM 198 / 6111</strain>
    </source>
</reference>
<protein>
    <submittedName>
        <fullName evidence="1">Growth inhibitor</fullName>
    </submittedName>
</protein>
<dbReference type="AlphaFoldDB" id="I3YBR3"/>
<dbReference type="HOGENOM" id="CLU_121823_2_3_6"/>
<dbReference type="OrthoDB" id="9808744at2"/>
<gene>
    <name evidence="1" type="ordered locus">Thivi_2493</name>
</gene>
<evidence type="ECO:0000313" key="1">
    <source>
        <dbReference type="EMBL" id="AFL74431.1"/>
    </source>
</evidence>
<dbReference type="GO" id="GO:0004521">
    <property type="term" value="F:RNA endonuclease activity"/>
    <property type="evidence" value="ECO:0007669"/>
    <property type="project" value="TreeGrafter"/>
</dbReference>
<dbReference type="GO" id="GO:0016075">
    <property type="term" value="P:rRNA catabolic process"/>
    <property type="evidence" value="ECO:0007669"/>
    <property type="project" value="TreeGrafter"/>
</dbReference>
<evidence type="ECO:0000313" key="2">
    <source>
        <dbReference type="Proteomes" id="UP000006062"/>
    </source>
</evidence>
<dbReference type="RefSeq" id="WP_014778875.1">
    <property type="nucleotide sequence ID" value="NC_018012.1"/>
</dbReference>
<proteinExistence type="predicted"/>
<dbReference type="Proteomes" id="UP000006062">
    <property type="component" value="Chromosome"/>
</dbReference>
<dbReference type="EMBL" id="CP003154">
    <property type="protein sequence ID" value="AFL74431.1"/>
    <property type="molecule type" value="Genomic_DNA"/>
</dbReference>
<accession>I3YBR3</accession>
<dbReference type="InterPro" id="IPR003477">
    <property type="entry name" value="PemK-like"/>
</dbReference>
<dbReference type="Pfam" id="PF02452">
    <property type="entry name" value="PemK_toxin"/>
    <property type="match status" value="1"/>
</dbReference>
<dbReference type="KEGG" id="tvi:Thivi_2493"/>
<dbReference type="PANTHER" id="PTHR33988">
    <property type="entry name" value="ENDORIBONUCLEASE MAZF-RELATED"/>
    <property type="match status" value="1"/>
</dbReference>
<dbReference type="STRING" id="765911.Thivi_2493"/>
<name>I3YBR3_THIV6</name>
<dbReference type="SUPFAM" id="SSF50118">
    <property type="entry name" value="Cell growth inhibitor/plasmid maintenance toxic component"/>
    <property type="match status" value="1"/>
</dbReference>
<dbReference type="Gene3D" id="2.30.30.110">
    <property type="match status" value="1"/>
</dbReference>
<dbReference type="PANTHER" id="PTHR33988:SF3">
    <property type="entry name" value="ENDORIBONUCLEASE TOXIN CHPB-RELATED"/>
    <property type="match status" value="1"/>
</dbReference>
<sequence length="118" mass="12783">MAYLPNRGDIVHLDFDPSAGREMKGPHFGLVVSGKVFNQQGLAMMCPISQGTAAAARTHGTVVTLMGAGTAIQGAVHCHQLKSLDWRARQVRFKEVAPREIVDDVLARVEAILFDRSA</sequence>
<organism evidence="1 2">
    <name type="scientific">Thiocystis violascens (strain ATCC 17096 / DSM 198 / 6111)</name>
    <name type="common">Chromatium violascens</name>
    <dbReference type="NCBI Taxonomy" id="765911"/>
    <lineage>
        <taxon>Bacteria</taxon>
        <taxon>Pseudomonadati</taxon>
        <taxon>Pseudomonadota</taxon>
        <taxon>Gammaproteobacteria</taxon>
        <taxon>Chromatiales</taxon>
        <taxon>Chromatiaceae</taxon>
        <taxon>Thiocystis</taxon>
    </lineage>
</organism>
<dbReference type="GO" id="GO:0006402">
    <property type="term" value="P:mRNA catabolic process"/>
    <property type="evidence" value="ECO:0007669"/>
    <property type="project" value="TreeGrafter"/>
</dbReference>